<dbReference type="InterPro" id="IPR000594">
    <property type="entry name" value="ThiF_NAD_FAD-bd"/>
</dbReference>
<evidence type="ECO:0000313" key="14">
    <source>
        <dbReference type="Proteomes" id="UP000187283"/>
    </source>
</evidence>
<evidence type="ECO:0000256" key="9">
    <source>
        <dbReference type="ARBA" id="ARBA00030242"/>
    </source>
</evidence>
<evidence type="ECO:0000256" key="3">
    <source>
        <dbReference type="ARBA" id="ARBA00017647"/>
    </source>
</evidence>
<dbReference type="PANTHER" id="PTHR10953">
    <property type="entry name" value="UBIQUITIN-ACTIVATING ENZYME E1"/>
    <property type="match status" value="1"/>
</dbReference>
<dbReference type="GO" id="GO:0034727">
    <property type="term" value="P:piecemeal microautophagy of the nucleus"/>
    <property type="evidence" value="ECO:0007669"/>
    <property type="project" value="TreeGrafter"/>
</dbReference>
<evidence type="ECO:0000259" key="12">
    <source>
        <dbReference type="Pfam" id="PF16420"/>
    </source>
</evidence>
<evidence type="ECO:0000256" key="10">
    <source>
        <dbReference type="ARBA" id="ARBA00032823"/>
    </source>
</evidence>
<dbReference type="EMBL" id="LSSN01003447">
    <property type="protein sequence ID" value="OMJ13538.1"/>
    <property type="molecule type" value="Genomic_DNA"/>
</dbReference>
<dbReference type="GO" id="GO:0019779">
    <property type="term" value="F:Atg8 activating enzyme activity"/>
    <property type="evidence" value="ECO:0007669"/>
    <property type="project" value="TreeGrafter"/>
</dbReference>
<comment type="similarity">
    <text evidence="2">Belongs to the ATG7 family.</text>
</comment>
<comment type="subcellular location">
    <subcellularLocation>
        <location evidence="1">Preautophagosomal structure</location>
    </subcellularLocation>
</comment>
<dbReference type="GO" id="GO:0019778">
    <property type="term" value="F:Atg12 activating enzyme activity"/>
    <property type="evidence" value="ECO:0007669"/>
    <property type="project" value="TreeGrafter"/>
</dbReference>
<dbReference type="AlphaFoldDB" id="A0A1R1XFZ0"/>
<evidence type="ECO:0000256" key="2">
    <source>
        <dbReference type="ARBA" id="ARBA00010931"/>
    </source>
</evidence>
<dbReference type="InterPro" id="IPR045886">
    <property type="entry name" value="ThiF/MoeB/HesA"/>
</dbReference>
<keyword evidence="7" id="KW-0072">Autophagy</keyword>
<dbReference type="GO" id="GO:0032446">
    <property type="term" value="P:protein modification by small protein conjugation"/>
    <property type="evidence" value="ECO:0007669"/>
    <property type="project" value="TreeGrafter"/>
</dbReference>
<gene>
    <name evidence="13" type="ORF">AYI70_g8431</name>
</gene>
<dbReference type="STRING" id="133412.A0A1R1XFZ0"/>
<name>A0A1R1XFZ0_9FUNG</name>
<evidence type="ECO:0000313" key="13">
    <source>
        <dbReference type="EMBL" id="OMJ13538.1"/>
    </source>
</evidence>
<evidence type="ECO:0000256" key="5">
    <source>
        <dbReference type="ARBA" id="ARBA00022448"/>
    </source>
</evidence>
<proteinExistence type="inferred from homology"/>
<dbReference type="Pfam" id="PF00899">
    <property type="entry name" value="ThiF"/>
    <property type="match status" value="1"/>
</dbReference>
<accession>A0A1R1XFZ0</accession>
<dbReference type="GO" id="GO:0015031">
    <property type="term" value="P:protein transport"/>
    <property type="evidence" value="ECO:0007669"/>
    <property type="project" value="UniProtKB-KW"/>
</dbReference>
<dbReference type="GO" id="GO:0006995">
    <property type="term" value="P:cellular response to nitrogen starvation"/>
    <property type="evidence" value="ECO:0007669"/>
    <property type="project" value="TreeGrafter"/>
</dbReference>
<organism evidence="13 14">
    <name type="scientific">Smittium culicis</name>
    <dbReference type="NCBI Taxonomy" id="133412"/>
    <lineage>
        <taxon>Eukaryota</taxon>
        <taxon>Fungi</taxon>
        <taxon>Fungi incertae sedis</taxon>
        <taxon>Zoopagomycota</taxon>
        <taxon>Kickxellomycotina</taxon>
        <taxon>Harpellomycetes</taxon>
        <taxon>Harpellales</taxon>
        <taxon>Legeriomycetaceae</taxon>
        <taxon>Smittium</taxon>
    </lineage>
</organism>
<dbReference type="SUPFAM" id="SSF69572">
    <property type="entry name" value="Activating enzymes of the ubiquitin-like proteins"/>
    <property type="match status" value="1"/>
</dbReference>
<dbReference type="GO" id="GO:0000407">
    <property type="term" value="C:phagophore assembly site"/>
    <property type="evidence" value="ECO:0007669"/>
    <property type="project" value="UniProtKB-SubCell"/>
</dbReference>
<evidence type="ECO:0000256" key="4">
    <source>
        <dbReference type="ARBA" id="ARBA00018730"/>
    </source>
</evidence>
<dbReference type="PANTHER" id="PTHR10953:SF3">
    <property type="entry name" value="UBIQUITIN-LIKE MODIFIER-ACTIVATING ENZYME ATG7"/>
    <property type="match status" value="1"/>
</dbReference>
<dbReference type="InterPro" id="IPR035985">
    <property type="entry name" value="Ubiquitin-activating_enz"/>
</dbReference>
<reference evidence="13 14" key="1">
    <citation type="submission" date="2017-01" db="EMBL/GenBank/DDBJ databases">
        <authorList>
            <person name="Mah S.A."/>
            <person name="Swanson W.J."/>
            <person name="Moy G.W."/>
            <person name="Vacquier V.D."/>
        </authorList>
    </citation>
    <scope>NUCLEOTIDE SEQUENCE [LARGE SCALE GENOMIC DNA]</scope>
    <source>
        <strain evidence="13 14">GSMNP</strain>
    </source>
</reference>
<dbReference type="FunFam" id="3.40.50.720:FF:000243">
    <property type="entry name" value="Ubiquitin-like modifier-activating enzyme ATG7"/>
    <property type="match status" value="1"/>
</dbReference>
<dbReference type="Gene3D" id="3.40.50.720">
    <property type="entry name" value="NAD(P)-binding Rossmann-like Domain"/>
    <property type="match status" value="1"/>
</dbReference>
<dbReference type="OrthoDB" id="338614at2759"/>
<dbReference type="InterPro" id="IPR032197">
    <property type="entry name" value="Atg7_N"/>
</dbReference>
<dbReference type="Proteomes" id="UP000187283">
    <property type="component" value="Unassembled WGS sequence"/>
</dbReference>
<dbReference type="InterPro" id="IPR042523">
    <property type="entry name" value="Atg7_N_2"/>
</dbReference>
<evidence type="ECO:0000256" key="6">
    <source>
        <dbReference type="ARBA" id="ARBA00022927"/>
    </source>
</evidence>
<evidence type="ECO:0000256" key="8">
    <source>
        <dbReference type="ARBA" id="ARBA00029897"/>
    </source>
</evidence>
<dbReference type="Pfam" id="PF16420">
    <property type="entry name" value="ATG7_N"/>
    <property type="match status" value="1"/>
</dbReference>
<keyword evidence="6" id="KW-0653">Protein transport</keyword>
<dbReference type="GO" id="GO:0000045">
    <property type="term" value="P:autophagosome assembly"/>
    <property type="evidence" value="ECO:0007669"/>
    <property type="project" value="TreeGrafter"/>
</dbReference>
<feature type="domain" description="Ubiquitin-like modifier-activating enzyme Atg7 N-terminal" evidence="12">
    <location>
        <begin position="130"/>
        <end position="292"/>
    </location>
</feature>
<evidence type="ECO:0000256" key="1">
    <source>
        <dbReference type="ARBA" id="ARBA00004329"/>
    </source>
</evidence>
<dbReference type="GO" id="GO:0000422">
    <property type="term" value="P:autophagy of mitochondrion"/>
    <property type="evidence" value="ECO:0007669"/>
    <property type="project" value="TreeGrafter"/>
</dbReference>
<keyword evidence="5" id="KW-0813">Transport</keyword>
<evidence type="ECO:0000256" key="7">
    <source>
        <dbReference type="ARBA" id="ARBA00023006"/>
    </source>
</evidence>
<protein>
    <recommendedName>
        <fullName evidence="3">Ubiquitin-like modifier-activating enzyme ATG7</fullName>
    </recommendedName>
    <alternativeName>
        <fullName evidence="8 10">ATG12-activating enzyme E1 ATG7</fullName>
    </alternativeName>
    <alternativeName>
        <fullName evidence="9">Autophagy-related protein 7</fullName>
    </alternativeName>
    <alternativeName>
        <fullName evidence="4">Ubiquitin-like modifier-activating enzyme atg7</fullName>
    </alternativeName>
</protein>
<feature type="domain" description="THIF-type NAD/FAD binding fold" evidence="11">
    <location>
        <begin position="307"/>
        <end position="574"/>
    </location>
</feature>
<dbReference type="Gene3D" id="3.40.140.100">
    <property type="entry name" value="Ubiquitin-like modifier-activating enzyme ATG7 C-terminal domain"/>
    <property type="match status" value="1"/>
</dbReference>
<keyword evidence="14" id="KW-1185">Reference proteome</keyword>
<comment type="caution">
    <text evidence="13">The sequence shown here is derived from an EMBL/GenBank/DDBJ whole genome shotgun (WGS) entry which is preliminary data.</text>
</comment>
<sequence>MAPLTFEPFQTTISPLFWSDLVEYKLYEAKLDSSRVLVRGQYECGRSRIIHSKDKNVQPRVMALQSRFQIEFIKKEERNLLFSKDDLLNNVYSKALNEKLNFVYGYLYNTNTIEEFKAIDRNKLLRQVSQEVNQLSSLYLKFHKENLSSEKFFVAGYTKSPKKNLNMSAPIWRLAPLSEYKTIKQESSEAIVCFLDPCGQSNVCGWPLRNLLVWFRKHYPSPNSKFICFKDPSSSQMEISNTDSKNLEHIYQSIIYEIPTDQDLLQDFKSIGWERNSTGKLLPKLANLQESMDPAKLAGSSLDLNLQLMKWRLAPSLDLNKISSTKCLLFGAGTLGCSVARVLLGWGVRNITFVDNGQVSYSNPPRQSLFNFSDIGKPKAVAAAESMMAIFPGVESKGFQLTIPMPGHSVSPSSSDSVLKTCEILHELVNNHDTIFCLTDSRESRWLPTLLGAVCNKLVICSALGFDSFVVMRHGRPLQSNVEAISDKQAQNIDSRNDSIKPINRLGCYFCNDVVAPIDSMSNRSLDQQCTVTRPGLAPIAASYAVELMVALSQHPDGADAYPEIKGQRKDIDSADFESNSSSLSHDGNIPHQIRGYLGKFEQNLIFGNAYDKCTACSKIVIDAYLNRASNNFLMNTFNNNVIESNVGGETGSGDGSSYNYLEELTGLAELHRKTNLAMEEMDLIDDDFEADEDFEEIE</sequence>
<evidence type="ECO:0000259" key="11">
    <source>
        <dbReference type="Pfam" id="PF00899"/>
    </source>
</evidence>